<dbReference type="RefSeq" id="XP_049133127.1">
    <property type="nucleotide sequence ID" value="XM_049277170.1"/>
</dbReference>
<feature type="region of interest" description="Disordered" evidence="1">
    <location>
        <begin position="391"/>
        <end position="415"/>
    </location>
</feature>
<organism evidence="3 4">
    <name type="scientific">Colletotrichum spaethianum</name>
    <dbReference type="NCBI Taxonomy" id="700344"/>
    <lineage>
        <taxon>Eukaryota</taxon>
        <taxon>Fungi</taxon>
        <taxon>Dikarya</taxon>
        <taxon>Ascomycota</taxon>
        <taxon>Pezizomycotina</taxon>
        <taxon>Sordariomycetes</taxon>
        <taxon>Hypocreomycetidae</taxon>
        <taxon>Glomerellales</taxon>
        <taxon>Glomerellaceae</taxon>
        <taxon>Colletotrichum</taxon>
        <taxon>Colletotrichum spaethianum species complex</taxon>
    </lineage>
</organism>
<feature type="compositionally biased region" description="Pro residues" evidence="1">
    <location>
        <begin position="173"/>
        <end position="185"/>
    </location>
</feature>
<feature type="compositionally biased region" description="Basic and acidic residues" evidence="1">
    <location>
        <begin position="1"/>
        <end position="24"/>
    </location>
</feature>
<evidence type="ECO:0000259" key="2">
    <source>
        <dbReference type="Pfam" id="PF26118"/>
    </source>
</evidence>
<feature type="compositionally biased region" description="Basic and acidic residues" evidence="1">
    <location>
        <begin position="277"/>
        <end position="292"/>
    </location>
</feature>
<feature type="compositionally biased region" description="Basic and acidic residues" evidence="1">
    <location>
        <begin position="151"/>
        <end position="171"/>
    </location>
</feature>
<accession>A0AA37URH6</accession>
<feature type="compositionally biased region" description="Basic and acidic residues" evidence="1">
    <location>
        <begin position="105"/>
        <end position="125"/>
    </location>
</feature>
<feature type="compositionally biased region" description="Basic and acidic residues" evidence="1">
    <location>
        <begin position="192"/>
        <end position="209"/>
    </location>
</feature>
<dbReference type="AlphaFoldDB" id="A0AA37URH6"/>
<comment type="caution">
    <text evidence="3">The sequence shown here is derived from an EMBL/GenBank/DDBJ whole genome shotgun (WGS) entry which is preliminary data.</text>
</comment>
<dbReference type="PANTHER" id="PTHR48148">
    <property type="entry name" value="KERATINOCYTE PROLINE-RICH PROTEIN"/>
    <property type="match status" value="1"/>
</dbReference>
<dbReference type="EMBL" id="BQXU01000040">
    <property type="protein sequence ID" value="GKT50777.1"/>
    <property type="molecule type" value="Genomic_DNA"/>
</dbReference>
<sequence length="570" mass="67760">MAYRSNDFEERFYDEGPRRQRAESRVAFSEVDVRVKEREREREGDRLRFLRDERPPEAGALVLSRREVESRELSRPRQRSPSPVYREHRERIVRRARSLTPPPVHEQELERSRVRISEHEREIRSPSRGPPQEIRARYVERHRSPSPPPPARERSRVGVRIIERERERERVPSPSPSPPPPPPQPQVIRGPTIEREVITHYRDIDHGEYKQYQQESRSRQGLMYSGVTRVPSPPPPPRPAPRPKTRTEDRELDIDITTSRNRTDIDIHRSQSRHRSPSRERRSPAFQDHRELVVSTDRLRIDDRHYHSGSRRRAHSAAARTPVDEESEYITSKIDSRGKMGEAWNGATKDWAIIDVPPGTERVRMDGVGGGSAEVTWQRYNGVRRAKFIPERDGAPLSSPAPLPEPSPRDSRDRLSLQVYDRETEIEIEKTKDRAPARRQPTKRNEMWTEITKDLVIRDAIVELGYDFEETEYFFYIMQYLKYVSPDPTRYEMTSQANADQDDVLELVQVSDDIRRFRKDRVREYEREWVHDDWDRRSHHHHHRRGPSKYDDERIYEREVVYDSQRPRRW</sequence>
<evidence type="ECO:0000256" key="1">
    <source>
        <dbReference type="SAM" id="MobiDB-lite"/>
    </source>
</evidence>
<dbReference type="PANTHER" id="PTHR48148:SF3">
    <property type="entry name" value="KERATINOCYTE PROLINE-RICH PROTEIN"/>
    <property type="match status" value="1"/>
</dbReference>
<proteinExistence type="predicted"/>
<evidence type="ECO:0000313" key="4">
    <source>
        <dbReference type="Proteomes" id="UP001055115"/>
    </source>
</evidence>
<dbReference type="InterPro" id="IPR058348">
    <property type="entry name" value="DUF8035"/>
</dbReference>
<dbReference type="Proteomes" id="UP001055115">
    <property type="component" value="Unassembled WGS sequence"/>
</dbReference>
<feature type="region of interest" description="Disordered" evidence="1">
    <location>
        <begin position="304"/>
        <end position="324"/>
    </location>
</feature>
<keyword evidence="4" id="KW-1185">Reference proteome</keyword>
<reference evidence="3 4" key="1">
    <citation type="submission" date="2022-03" db="EMBL/GenBank/DDBJ databases">
        <title>Genome data of Colletotrichum spp.</title>
        <authorList>
            <person name="Utami Y.D."/>
            <person name="Hiruma K."/>
        </authorList>
    </citation>
    <scope>NUCLEOTIDE SEQUENCE [LARGE SCALE GENOMIC DNA]</scope>
    <source>
        <strain evidence="3 4">MAFF 239500</strain>
    </source>
</reference>
<feature type="compositionally biased region" description="Pro residues" evidence="1">
    <location>
        <begin position="231"/>
        <end position="242"/>
    </location>
</feature>
<name>A0AA37URH6_9PEZI</name>
<gene>
    <name evidence="3" type="ORF">ColSpa_10958</name>
</gene>
<feature type="compositionally biased region" description="Basic and acidic residues" evidence="1">
    <location>
        <begin position="134"/>
        <end position="143"/>
    </location>
</feature>
<feature type="compositionally biased region" description="Basic and acidic residues" evidence="1">
    <location>
        <begin position="64"/>
        <end position="75"/>
    </location>
</feature>
<dbReference type="Pfam" id="PF26118">
    <property type="entry name" value="DUF8035"/>
    <property type="match status" value="1"/>
</dbReference>
<evidence type="ECO:0000313" key="3">
    <source>
        <dbReference type="EMBL" id="GKT50777.1"/>
    </source>
</evidence>
<feature type="region of interest" description="Disordered" evidence="1">
    <location>
        <begin position="59"/>
        <end position="292"/>
    </location>
</feature>
<feature type="region of interest" description="Disordered" evidence="1">
    <location>
        <begin position="1"/>
        <end position="26"/>
    </location>
</feature>
<protein>
    <recommendedName>
        <fullName evidence="2">DUF8035 domain-containing protein</fullName>
    </recommendedName>
</protein>
<dbReference type="GeneID" id="73331760"/>
<feature type="domain" description="DUF8035" evidence="2">
    <location>
        <begin position="446"/>
        <end position="483"/>
    </location>
</feature>